<reference evidence="1 2" key="1">
    <citation type="journal article" date="2018" name="Mol. Plant">
        <title>The genome of Artemisia annua provides insight into the evolution of Asteraceae family and artemisinin biosynthesis.</title>
        <authorList>
            <person name="Shen Q."/>
            <person name="Zhang L."/>
            <person name="Liao Z."/>
            <person name="Wang S."/>
            <person name="Yan T."/>
            <person name="Shi P."/>
            <person name="Liu M."/>
            <person name="Fu X."/>
            <person name="Pan Q."/>
            <person name="Wang Y."/>
            <person name="Lv Z."/>
            <person name="Lu X."/>
            <person name="Zhang F."/>
            <person name="Jiang W."/>
            <person name="Ma Y."/>
            <person name="Chen M."/>
            <person name="Hao X."/>
            <person name="Li L."/>
            <person name="Tang Y."/>
            <person name="Lv G."/>
            <person name="Zhou Y."/>
            <person name="Sun X."/>
            <person name="Brodelius P.E."/>
            <person name="Rose J.K.C."/>
            <person name="Tang K."/>
        </authorList>
    </citation>
    <scope>NUCLEOTIDE SEQUENCE [LARGE SCALE GENOMIC DNA]</scope>
    <source>
        <strain evidence="2">cv. Huhao1</strain>
        <tissue evidence="1">Leaf</tissue>
    </source>
</reference>
<dbReference type="Proteomes" id="UP000245207">
    <property type="component" value="Unassembled WGS sequence"/>
</dbReference>
<dbReference type="InterPro" id="IPR044809">
    <property type="entry name" value="AUF1-like"/>
</dbReference>
<dbReference type="PANTHER" id="PTHR31215">
    <property type="entry name" value="OS05G0510400 PROTEIN-RELATED"/>
    <property type="match status" value="1"/>
</dbReference>
<evidence type="ECO:0008006" key="3">
    <source>
        <dbReference type="Google" id="ProtNLM"/>
    </source>
</evidence>
<proteinExistence type="predicted"/>
<evidence type="ECO:0000313" key="2">
    <source>
        <dbReference type="Proteomes" id="UP000245207"/>
    </source>
</evidence>
<accession>A0A2U1M3Q8</accession>
<dbReference type="SUPFAM" id="SSF52047">
    <property type="entry name" value="RNI-like"/>
    <property type="match status" value="1"/>
</dbReference>
<gene>
    <name evidence="1" type="ORF">CTI12_AA423350</name>
</gene>
<protein>
    <recommendedName>
        <fullName evidence="3">F-box domain, Leucine-rich repeat domain, L domain-like protein</fullName>
    </recommendedName>
</protein>
<name>A0A2U1M3Q8_ARTAN</name>
<dbReference type="InterPro" id="IPR036047">
    <property type="entry name" value="F-box-like_dom_sf"/>
</dbReference>
<sequence length="435" mass="49754">MDKLPADLLLEILSRLDNSADVARCRIASKGFNTLYPRLRSINLQYTSQILRKNHTLSSFKRIFLNLISNMPVVESVCIGVGEDLKLALVDIVNDLYLIDEAFVRKWLPRVSVHLKSLSVSNFSYLRSSHSNVLKLISDYCHNLAVLKLKYVCLSLHNLNPMPMMTSLTLDSVNLLDTKLIKLIKCVPNLEVLNLIDVRFLGDPEIHHLNLKIFQLTVSGPLFTLSLITPNLVTLKLICKCITSVHIQAPMLSHFHLALTYLTAFVKDRIFENLKTLTLSASILSIIYGFPYTKTVENLTVDSPRSCNRYDLISIFTLAKLFTVFPKMSSLCIKSNAWWVFEASYKQLDRETLYLKKGLKTFSAYLLLVDPSLTFSCVEFMLNQCIEVSNVWLLIHCDVDSNVSKSFISGCMKRWPGLKWRWGNWREEMEDSILD</sequence>
<keyword evidence="2" id="KW-1185">Reference proteome</keyword>
<evidence type="ECO:0000313" key="1">
    <source>
        <dbReference type="EMBL" id="PWA55854.1"/>
    </source>
</evidence>
<dbReference type="EMBL" id="PKPP01006640">
    <property type="protein sequence ID" value="PWA55854.1"/>
    <property type="molecule type" value="Genomic_DNA"/>
</dbReference>
<dbReference type="OrthoDB" id="2242903at2759"/>
<organism evidence="1 2">
    <name type="scientific">Artemisia annua</name>
    <name type="common">Sweet wormwood</name>
    <dbReference type="NCBI Taxonomy" id="35608"/>
    <lineage>
        <taxon>Eukaryota</taxon>
        <taxon>Viridiplantae</taxon>
        <taxon>Streptophyta</taxon>
        <taxon>Embryophyta</taxon>
        <taxon>Tracheophyta</taxon>
        <taxon>Spermatophyta</taxon>
        <taxon>Magnoliopsida</taxon>
        <taxon>eudicotyledons</taxon>
        <taxon>Gunneridae</taxon>
        <taxon>Pentapetalae</taxon>
        <taxon>asterids</taxon>
        <taxon>campanulids</taxon>
        <taxon>Asterales</taxon>
        <taxon>Asteraceae</taxon>
        <taxon>Asteroideae</taxon>
        <taxon>Anthemideae</taxon>
        <taxon>Artemisiinae</taxon>
        <taxon>Artemisia</taxon>
    </lineage>
</organism>
<comment type="caution">
    <text evidence="1">The sequence shown here is derived from an EMBL/GenBank/DDBJ whole genome shotgun (WGS) entry which is preliminary data.</text>
</comment>
<dbReference type="AlphaFoldDB" id="A0A2U1M3Q8"/>
<dbReference type="SUPFAM" id="SSF81383">
    <property type="entry name" value="F-box domain"/>
    <property type="match status" value="1"/>
</dbReference>